<name>A0ABZ2GYA4_9CAUD</name>
<dbReference type="Proteomes" id="UP001384053">
    <property type="component" value="Segment"/>
</dbReference>
<proteinExistence type="predicted"/>
<dbReference type="EMBL" id="PP079415">
    <property type="protein sequence ID" value="WWO60304.1"/>
    <property type="molecule type" value="Genomic_DNA"/>
</dbReference>
<evidence type="ECO:0000313" key="1">
    <source>
        <dbReference type="EMBL" id="WWO60304.1"/>
    </source>
</evidence>
<accession>A0ABZ2GYA4</accession>
<protein>
    <submittedName>
        <fullName evidence="1">Uncharacterized protein</fullName>
    </submittedName>
</protein>
<keyword evidence="2" id="KW-1185">Reference proteome</keyword>
<reference evidence="1 2" key="1">
    <citation type="submission" date="2024-01" db="EMBL/GenBank/DDBJ databases">
        <title>Novel lytic viruses for Xanthomonas sp. and Stenotrophomonas maltophilia.</title>
        <authorList>
            <person name="Petrzik K."/>
            <person name="Brazdova S."/>
            <person name="Sovova L."/>
            <person name="Neoralova M."/>
        </authorList>
    </citation>
    <scope>NUCLEOTIDE SEQUENCE [LARGE SCALE GENOMIC DNA]</scope>
</reference>
<sequence length="61" mass="7058">MALMAVSMSRTKLDEEEYALLLKKLQGFHLPVVNSGMSEQDVAFRMGIQYVLHFLREGWNQ</sequence>
<organism evidence="1 2">
    <name type="scientific">Xanthomonas phage SB4</name>
    <dbReference type="NCBI Taxonomy" id="3117473"/>
    <lineage>
        <taxon>Viruses</taxon>
        <taxon>Duplodnaviria</taxon>
        <taxon>Heunggongvirae</taxon>
        <taxon>Uroviricota</taxon>
        <taxon>Caudoviricetes</taxon>
        <taxon>Autographivirales</taxon>
        <taxon>Autonotataviridae</taxon>
        <taxon>Gujervirinae</taxon>
        <taxon>Ceskevirus</taxon>
        <taxon>Ceskevirus SB4</taxon>
    </lineage>
</organism>
<evidence type="ECO:0000313" key="2">
    <source>
        <dbReference type="Proteomes" id="UP001384053"/>
    </source>
</evidence>